<organism evidence="1 2">
    <name type="scientific">Hyalomma asiaticum</name>
    <name type="common">Tick</name>
    <dbReference type="NCBI Taxonomy" id="266040"/>
    <lineage>
        <taxon>Eukaryota</taxon>
        <taxon>Metazoa</taxon>
        <taxon>Ecdysozoa</taxon>
        <taxon>Arthropoda</taxon>
        <taxon>Chelicerata</taxon>
        <taxon>Arachnida</taxon>
        <taxon>Acari</taxon>
        <taxon>Parasitiformes</taxon>
        <taxon>Ixodida</taxon>
        <taxon>Ixodoidea</taxon>
        <taxon>Ixodidae</taxon>
        <taxon>Hyalomminae</taxon>
        <taxon>Hyalomma</taxon>
    </lineage>
</organism>
<name>A0ACB7T4W8_HYAAI</name>
<proteinExistence type="predicted"/>
<keyword evidence="2" id="KW-1185">Reference proteome</keyword>
<protein>
    <submittedName>
        <fullName evidence="1">Uncharacterized protein</fullName>
    </submittedName>
</protein>
<evidence type="ECO:0000313" key="2">
    <source>
        <dbReference type="Proteomes" id="UP000821845"/>
    </source>
</evidence>
<gene>
    <name evidence="1" type="ORF">HPB50_016491</name>
</gene>
<evidence type="ECO:0000313" key="1">
    <source>
        <dbReference type="EMBL" id="KAH6941337.1"/>
    </source>
</evidence>
<dbReference type="EMBL" id="CM023491">
    <property type="protein sequence ID" value="KAH6941337.1"/>
    <property type="molecule type" value="Genomic_DNA"/>
</dbReference>
<comment type="caution">
    <text evidence="1">The sequence shown here is derived from an EMBL/GenBank/DDBJ whole genome shotgun (WGS) entry which is preliminary data.</text>
</comment>
<sequence>MRIVCVALVALVGVAAAEIRIPLRKDKIAMTSNANGTDFGSHGVSPLNYTQLQYYANITVGTPPQSFKVIFDTASNLTWVPSVGCSVEQCRDHPLYDHRNSSTYKPYDAWVNATCTGGGHISGRAAFDTIEIAGLTVTDQLFVEATDIHPQVYENAMFDGVVGLSIESNLVYNHWSIFDHLFADGNLTRGVFAFYLHPTANGADGELVLGNIEESHYEGELVRQGTASEEWLFRMEGVKIGARWLTQSVYGKPVSTLPYIYGPQKDIDVIHKLLNATKTSGGEYTVDCSNISALPNITMKITHRNFDLRPQDYVVKLNSTCYSGFAIDEKHQQPGRPTWLLGQSFLRRVYTVFFDAIEQLWPKTIGFAYARQRLY</sequence>
<accession>A0ACB7T4W8</accession>
<reference evidence="1" key="1">
    <citation type="submission" date="2020-05" db="EMBL/GenBank/DDBJ databases">
        <title>Large-scale comparative analyses of tick genomes elucidate their genetic diversity and vector capacities.</title>
        <authorList>
            <person name="Jia N."/>
            <person name="Wang J."/>
            <person name="Shi W."/>
            <person name="Du L."/>
            <person name="Sun Y."/>
            <person name="Zhan W."/>
            <person name="Jiang J."/>
            <person name="Wang Q."/>
            <person name="Zhang B."/>
            <person name="Ji P."/>
            <person name="Sakyi L.B."/>
            <person name="Cui X."/>
            <person name="Yuan T."/>
            <person name="Jiang B."/>
            <person name="Yang W."/>
            <person name="Lam T.T.-Y."/>
            <person name="Chang Q."/>
            <person name="Ding S."/>
            <person name="Wang X."/>
            <person name="Zhu J."/>
            <person name="Ruan X."/>
            <person name="Zhao L."/>
            <person name="Wei J."/>
            <person name="Que T."/>
            <person name="Du C."/>
            <person name="Cheng J."/>
            <person name="Dai P."/>
            <person name="Han X."/>
            <person name="Huang E."/>
            <person name="Gao Y."/>
            <person name="Liu J."/>
            <person name="Shao H."/>
            <person name="Ye R."/>
            <person name="Li L."/>
            <person name="Wei W."/>
            <person name="Wang X."/>
            <person name="Wang C."/>
            <person name="Yang T."/>
            <person name="Huo Q."/>
            <person name="Li W."/>
            <person name="Guo W."/>
            <person name="Chen H."/>
            <person name="Zhou L."/>
            <person name="Ni X."/>
            <person name="Tian J."/>
            <person name="Zhou Y."/>
            <person name="Sheng Y."/>
            <person name="Liu T."/>
            <person name="Pan Y."/>
            <person name="Xia L."/>
            <person name="Li J."/>
            <person name="Zhao F."/>
            <person name="Cao W."/>
        </authorList>
    </citation>
    <scope>NUCLEOTIDE SEQUENCE</scope>
    <source>
        <strain evidence="1">Hyas-2018</strain>
    </source>
</reference>
<dbReference type="Proteomes" id="UP000821845">
    <property type="component" value="Chromosome 11"/>
</dbReference>